<dbReference type="GO" id="GO:0005576">
    <property type="term" value="C:extracellular region"/>
    <property type="evidence" value="ECO:0007669"/>
    <property type="project" value="InterPro"/>
</dbReference>
<proteinExistence type="predicted"/>
<evidence type="ECO:0000256" key="3">
    <source>
        <dbReference type="SAM" id="MobiDB-lite"/>
    </source>
</evidence>
<dbReference type="InterPro" id="IPR050955">
    <property type="entry name" value="Plant_Biomass_Hydrol_Est"/>
</dbReference>
<dbReference type="PANTHER" id="PTHR43037:SF1">
    <property type="entry name" value="BLL1128 PROTEIN"/>
    <property type="match status" value="1"/>
</dbReference>
<keyword evidence="2" id="KW-0378">Hydrolase</keyword>
<gene>
    <name evidence="4" type="ORF">CEE69_15685</name>
</gene>
<feature type="region of interest" description="Disordered" evidence="3">
    <location>
        <begin position="339"/>
        <end position="364"/>
    </location>
</feature>
<dbReference type="SUPFAM" id="SSF53474">
    <property type="entry name" value="alpha/beta-Hydrolases"/>
    <property type="match status" value="1"/>
</dbReference>
<evidence type="ECO:0000313" key="5">
    <source>
        <dbReference type="Proteomes" id="UP000225740"/>
    </source>
</evidence>
<name>A0A2G1W5X2_9BACT</name>
<keyword evidence="1" id="KW-0732">Signal</keyword>
<dbReference type="PANTHER" id="PTHR43037">
    <property type="entry name" value="UNNAMED PRODUCT-RELATED"/>
    <property type="match status" value="1"/>
</dbReference>
<dbReference type="Proteomes" id="UP000225740">
    <property type="component" value="Unassembled WGS sequence"/>
</dbReference>
<protein>
    <recommendedName>
        <fullName evidence="6">Esterase</fullName>
    </recommendedName>
</protein>
<dbReference type="Pfam" id="PF10503">
    <property type="entry name" value="Esterase_PHB"/>
    <property type="match status" value="1"/>
</dbReference>
<dbReference type="InterPro" id="IPR010126">
    <property type="entry name" value="Esterase_phb"/>
</dbReference>
<evidence type="ECO:0008006" key="6">
    <source>
        <dbReference type="Google" id="ProtNLM"/>
    </source>
</evidence>
<dbReference type="Gene3D" id="3.40.50.1820">
    <property type="entry name" value="alpha/beta hydrolase"/>
    <property type="match status" value="1"/>
</dbReference>
<evidence type="ECO:0000256" key="2">
    <source>
        <dbReference type="ARBA" id="ARBA00022801"/>
    </source>
</evidence>
<dbReference type="InterPro" id="IPR029058">
    <property type="entry name" value="AB_hydrolase_fold"/>
</dbReference>
<sequence length="364" mass="39944">MLSMSRKKSMFFRIAFSAIAVTIVSLVSISGFAQFRLRARATGTSVSFQHDGKEREYRIHVPGNLPDDSEVPLVVCFHGGGGNSRMASMMGLTPVSDREGFIAVYPNAIDKHWNDGRDSPMFAEHDQAIDDAAFVMELIERVCNEHPIDRDRIFATGISNGGFMTQRLAIEHSETFAAVAVVIATMGEPLSKRFKPESPVSILYMNGTKDRLVPYDGGPVVKPLMNRFNRVEGHEDAPRGRGISTDDAVAKWVAHNQTKRDPKIEFVPDIDDEDGSHIESSLWEGGKRGTAVMLHKVVGGGHGIPGGSQYMPERLIGKSNQDVNGFDLIWDFFQKHAREPAKAGSDATEEEVAAQPASANATFQ</sequence>
<dbReference type="GO" id="GO:0016787">
    <property type="term" value="F:hydrolase activity"/>
    <property type="evidence" value="ECO:0007669"/>
    <property type="project" value="UniProtKB-KW"/>
</dbReference>
<comment type="caution">
    <text evidence="4">The sequence shown here is derived from an EMBL/GenBank/DDBJ whole genome shotgun (WGS) entry which is preliminary data.</text>
</comment>
<evidence type="ECO:0000256" key="1">
    <source>
        <dbReference type="ARBA" id="ARBA00022729"/>
    </source>
</evidence>
<evidence type="ECO:0000313" key="4">
    <source>
        <dbReference type="EMBL" id="PHQ34443.1"/>
    </source>
</evidence>
<dbReference type="AlphaFoldDB" id="A0A2G1W5X2"/>
<reference evidence="4 5" key="1">
    <citation type="submission" date="2017-06" db="EMBL/GenBank/DDBJ databases">
        <title>Description of Rhodopirellula bahusiensis sp. nov.</title>
        <authorList>
            <person name="Kizina J."/>
            <person name="Harder J."/>
        </authorList>
    </citation>
    <scope>NUCLEOTIDE SEQUENCE [LARGE SCALE GENOMIC DNA]</scope>
    <source>
        <strain evidence="4 5">SWK21</strain>
    </source>
</reference>
<organism evidence="4 5">
    <name type="scientific">Rhodopirellula bahusiensis</name>
    <dbReference type="NCBI Taxonomy" id="2014065"/>
    <lineage>
        <taxon>Bacteria</taxon>
        <taxon>Pseudomonadati</taxon>
        <taxon>Planctomycetota</taxon>
        <taxon>Planctomycetia</taxon>
        <taxon>Pirellulales</taxon>
        <taxon>Pirellulaceae</taxon>
        <taxon>Rhodopirellula</taxon>
    </lineage>
</organism>
<keyword evidence="5" id="KW-1185">Reference proteome</keyword>
<accession>A0A2G1W5X2</accession>
<dbReference type="EMBL" id="NIZW01000011">
    <property type="protein sequence ID" value="PHQ34443.1"/>
    <property type="molecule type" value="Genomic_DNA"/>
</dbReference>